<dbReference type="Gene3D" id="1.20.1560.10">
    <property type="entry name" value="ABC transporter type 1, transmembrane domain"/>
    <property type="match status" value="1"/>
</dbReference>
<comment type="caution">
    <text evidence="14">The sequence shown here is derived from an EMBL/GenBank/DDBJ whole genome shotgun (WGS) entry which is preliminary data.</text>
</comment>
<dbReference type="CDD" id="cd02418">
    <property type="entry name" value="Peptidase_C39B"/>
    <property type="match status" value="1"/>
</dbReference>
<keyword evidence="4 10" id="KW-0812">Transmembrane</keyword>
<evidence type="ECO:0000256" key="7">
    <source>
        <dbReference type="ARBA" id="ARBA00022840"/>
    </source>
</evidence>
<dbReference type="PANTHER" id="PTHR43394">
    <property type="entry name" value="ATP-DEPENDENT PERMEASE MDL1, MITOCHONDRIAL"/>
    <property type="match status" value="1"/>
</dbReference>
<proteinExistence type="predicted"/>
<dbReference type="InterPro" id="IPR003439">
    <property type="entry name" value="ABC_transporter-like_ATP-bd"/>
</dbReference>
<keyword evidence="8 10" id="KW-1133">Transmembrane helix</keyword>
<dbReference type="GO" id="GO:0005524">
    <property type="term" value="F:ATP binding"/>
    <property type="evidence" value="ECO:0007669"/>
    <property type="project" value="UniProtKB-KW"/>
</dbReference>
<dbReference type="RefSeq" id="WP_317901668.1">
    <property type="nucleotide sequence ID" value="NZ_JAIRBC010000008.1"/>
</dbReference>
<dbReference type="GO" id="GO:0008233">
    <property type="term" value="F:peptidase activity"/>
    <property type="evidence" value="ECO:0007669"/>
    <property type="project" value="InterPro"/>
</dbReference>
<keyword evidence="3" id="KW-1003">Cell membrane</keyword>
<dbReference type="Gene3D" id="3.90.70.10">
    <property type="entry name" value="Cysteine proteinases"/>
    <property type="match status" value="1"/>
</dbReference>
<dbReference type="PANTHER" id="PTHR43394:SF1">
    <property type="entry name" value="ATP-BINDING CASSETTE SUB-FAMILY B MEMBER 10, MITOCHONDRIAL"/>
    <property type="match status" value="1"/>
</dbReference>
<evidence type="ECO:0000256" key="10">
    <source>
        <dbReference type="SAM" id="Phobius"/>
    </source>
</evidence>
<dbReference type="PROSITE" id="PS50990">
    <property type="entry name" value="PEPTIDASE_C39"/>
    <property type="match status" value="1"/>
</dbReference>
<keyword evidence="2" id="KW-0813">Transport</keyword>
<dbReference type="Pfam" id="PF03412">
    <property type="entry name" value="Peptidase_C39"/>
    <property type="match status" value="1"/>
</dbReference>
<feature type="domain" description="ABC transporter" evidence="11">
    <location>
        <begin position="485"/>
        <end position="723"/>
    </location>
</feature>
<dbReference type="Pfam" id="PF00664">
    <property type="entry name" value="ABC_membrane"/>
    <property type="match status" value="1"/>
</dbReference>
<name>A0AAE3EVR1_9FLAO</name>
<accession>A0AAE3EVR1</accession>
<dbReference type="InterPro" id="IPR005074">
    <property type="entry name" value="Peptidase_C39"/>
</dbReference>
<evidence type="ECO:0000256" key="2">
    <source>
        <dbReference type="ARBA" id="ARBA00022448"/>
    </source>
</evidence>
<dbReference type="GO" id="GO:0005886">
    <property type="term" value="C:plasma membrane"/>
    <property type="evidence" value="ECO:0007669"/>
    <property type="project" value="UniProtKB-SubCell"/>
</dbReference>
<evidence type="ECO:0000256" key="5">
    <source>
        <dbReference type="ARBA" id="ARBA00022741"/>
    </source>
</evidence>
<dbReference type="CDD" id="cd18571">
    <property type="entry name" value="ABC_6TM_peptidase_like"/>
    <property type="match status" value="1"/>
</dbReference>
<dbReference type="FunFam" id="3.40.50.300:FF:000299">
    <property type="entry name" value="ABC transporter ATP-binding protein/permease"/>
    <property type="match status" value="1"/>
</dbReference>
<dbReference type="PROSITE" id="PS50929">
    <property type="entry name" value="ABC_TM1F"/>
    <property type="match status" value="1"/>
</dbReference>
<dbReference type="GO" id="GO:0006508">
    <property type="term" value="P:proteolysis"/>
    <property type="evidence" value="ECO:0007669"/>
    <property type="project" value="InterPro"/>
</dbReference>
<feature type="transmembrane region" description="Helical" evidence="10">
    <location>
        <begin position="202"/>
        <end position="220"/>
    </location>
</feature>
<feature type="transmembrane region" description="Helical" evidence="10">
    <location>
        <begin position="310"/>
        <end position="329"/>
    </location>
</feature>
<dbReference type="InterPro" id="IPR039421">
    <property type="entry name" value="Type_1_exporter"/>
</dbReference>
<dbReference type="GO" id="GO:0015421">
    <property type="term" value="F:ABC-type oligopeptide transporter activity"/>
    <property type="evidence" value="ECO:0007669"/>
    <property type="project" value="TreeGrafter"/>
</dbReference>
<dbReference type="Pfam" id="PF00005">
    <property type="entry name" value="ABC_tran"/>
    <property type="match status" value="1"/>
</dbReference>
<evidence type="ECO:0000256" key="6">
    <source>
        <dbReference type="ARBA" id="ARBA00022801"/>
    </source>
</evidence>
<keyword evidence="7" id="KW-0067">ATP-binding</keyword>
<comment type="subcellular location">
    <subcellularLocation>
        <location evidence="1">Cell membrane</location>
        <topology evidence="1">Multi-pass membrane protein</topology>
    </subcellularLocation>
</comment>
<evidence type="ECO:0000256" key="4">
    <source>
        <dbReference type="ARBA" id="ARBA00022692"/>
    </source>
</evidence>
<dbReference type="EMBL" id="JAIRBC010000008">
    <property type="protein sequence ID" value="MCG2460522.1"/>
    <property type="molecule type" value="Genomic_DNA"/>
</dbReference>
<organism evidence="14 15">
    <name type="scientific">Cerina litoralis</name>
    <dbReference type="NCBI Taxonomy" id="2874477"/>
    <lineage>
        <taxon>Bacteria</taxon>
        <taxon>Pseudomonadati</taxon>
        <taxon>Bacteroidota</taxon>
        <taxon>Flavobacteriia</taxon>
        <taxon>Flavobacteriales</taxon>
        <taxon>Flavobacteriaceae</taxon>
        <taxon>Cerina</taxon>
    </lineage>
</organism>
<evidence type="ECO:0000313" key="14">
    <source>
        <dbReference type="EMBL" id="MCG2460522.1"/>
    </source>
</evidence>
<protein>
    <submittedName>
        <fullName evidence="14">Peptidase domain-containing ABC transporter</fullName>
    </submittedName>
</protein>
<dbReference type="InterPro" id="IPR003593">
    <property type="entry name" value="AAA+_ATPase"/>
</dbReference>
<evidence type="ECO:0000259" key="13">
    <source>
        <dbReference type="PROSITE" id="PS50990"/>
    </source>
</evidence>
<dbReference type="Proteomes" id="UP001200642">
    <property type="component" value="Unassembled WGS sequence"/>
</dbReference>
<dbReference type="Gene3D" id="3.40.50.300">
    <property type="entry name" value="P-loop containing nucleotide triphosphate hydrolases"/>
    <property type="match status" value="1"/>
</dbReference>
<sequence length="725" mass="81967">MFRRTQFPNYRQLDQMDCGPVCIKIVAAHFGKDLDLDYLRDLSGLQKGGVSLEGVSDALETIGITALGITASLDELIEDIPLPAIAHWEGQHFVVVYKADKRNIFISDPAFGLVKYSHAEFLEKWQVPSKATGVLLLLERESRFGKVNKDSISNYSLNFLYSYLRPYKGLIGQLFLGLCLASIVQLIFPFLTQSLVDYGIDYSNIGFIHLVVIAQVFLFLTKASTEIVRSWILLHLSTRVNVAMISDFLDKIISLPISYFESKTTGDFMQRIYDHHRIDDFLSGRSLSIIFDFFTILIFAFVLGYFNFDILLFFVIGTVIFMGWSLLFMRRKAFLDHLHFNLERNEQSILIQMIRSVQEIKLNGSGKRRKLEWKTNQVKSFQLQTQILKTDLAQLKGGAFINELTNILIIFWSAKAVVSGQITMGAMLAIQFVIGSLSVPISNTLTFITGLQHANLSLRRLSEVHNHTNENLVGNDNFEINSGDIRIEQLSFSYRNLSARPLLFNFNALIPYGKTTAIVGSSGSGKTTLLKLLLKFYEPNNGDIRIGSESLKFINIGKWREQCGAVLQDGTLFNDTLERNITESRSNSPTNIKNLRNAVKMANLMQLVDSLPLGYQTIIGEEGNLLSGGERQRILIARAIYKNPDYLFFDEATSSLDAENEMIITENLRRVFRHKTVVIIAHRLSTIRHADQILVMDNGEIVEQGSHAQLVSQGGNYHKLITNQL</sequence>
<evidence type="ECO:0000256" key="8">
    <source>
        <dbReference type="ARBA" id="ARBA00022989"/>
    </source>
</evidence>
<dbReference type="InterPro" id="IPR017871">
    <property type="entry name" value="ABC_transporter-like_CS"/>
</dbReference>
<dbReference type="InterPro" id="IPR011527">
    <property type="entry name" value="ABC1_TM_dom"/>
</dbReference>
<keyword evidence="15" id="KW-1185">Reference proteome</keyword>
<dbReference type="SUPFAM" id="SSF52540">
    <property type="entry name" value="P-loop containing nucleoside triphosphate hydrolases"/>
    <property type="match status" value="1"/>
</dbReference>
<dbReference type="AlphaFoldDB" id="A0AAE3EVR1"/>
<evidence type="ECO:0000256" key="3">
    <source>
        <dbReference type="ARBA" id="ARBA00022475"/>
    </source>
</evidence>
<evidence type="ECO:0000256" key="9">
    <source>
        <dbReference type="ARBA" id="ARBA00023136"/>
    </source>
</evidence>
<keyword evidence="5" id="KW-0547">Nucleotide-binding</keyword>
<dbReference type="PROSITE" id="PS50893">
    <property type="entry name" value="ABC_TRANSPORTER_2"/>
    <property type="match status" value="1"/>
</dbReference>
<feature type="transmembrane region" description="Helical" evidence="10">
    <location>
        <begin position="286"/>
        <end position="304"/>
    </location>
</feature>
<dbReference type="GO" id="GO:0016887">
    <property type="term" value="F:ATP hydrolysis activity"/>
    <property type="evidence" value="ECO:0007669"/>
    <property type="project" value="InterPro"/>
</dbReference>
<evidence type="ECO:0000259" key="11">
    <source>
        <dbReference type="PROSITE" id="PS50893"/>
    </source>
</evidence>
<gene>
    <name evidence="14" type="ORF">K8352_07170</name>
</gene>
<reference evidence="14" key="1">
    <citation type="submission" date="2023-02" db="EMBL/GenBank/DDBJ databases">
        <title>Genome of Flavobacteriaceae gen. nov. sp. strain F89.</title>
        <authorList>
            <person name="Wang Y."/>
        </authorList>
    </citation>
    <scope>NUCLEOTIDE SEQUENCE</scope>
    <source>
        <strain evidence="14">F89</strain>
    </source>
</reference>
<dbReference type="SMART" id="SM00382">
    <property type="entry name" value="AAA"/>
    <property type="match status" value="1"/>
</dbReference>
<dbReference type="InterPro" id="IPR036640">
    <property type="entry name" value="ABC1_TM_sf"/>
</dbReference>
<keyword evidence="6" id="KW-0378">Hydrolase</keyword>
<dbReference type="SUPFAM" id="SSF90123">
    <property type="entry name" value="ABC transporter transmembrane region"/>
    <property type="match status" value="1"/>
</dbReference>
<evidence type="ECO:0000259" key="12">
    <source>
        <dbReference type="PROSITE" id="PS50929"/>
    </source>
</evidence>
<feature type="transmembrane region" description="Helical" evidence="10">
    <location>
        <begin position="170"/>
        <end position="190"/>
    </location>
</feature>
<evidence type="ECO:0000313" key="15">
    <source>
        <dbReference type="Proteomes" id="UP001200642"/>
    </source>
</evidence>
<feature type="domain" description="ABC transmembrane type-1" evidence="12">
    <location>
        <begin position="174"/>
        <end position="453"/>
    </location>
</feature>
<dbReference type="InterPro" id="IPR027417">
    <property type="entry name" value="P-loop_NTPase"/>
</dbReference>
<evidence type="ECO:0000256" key="1">
    <source>
        <dbReference type="ARBA" id="ARBA00004651"/>
    </source>
</evidence>
<feature type="domain" description="Peptidase C39" evidence="13">
    <location>
        <begin position="12"/>
        <end position="132"/>
    </location>
</feature>
<keyword evidence="9 10" id="KW-0472">Membrane</keyword>
<dbReference type="PROSITE" id="PS00211">
    <property type="entry name" value="ABC_TRANSPORTER_1"/>
    <property type="match status" value="1"/>
</dbReference>